<feature type="domain" description="Flavodoxin-like" evidence="4">
    <location>
        <begin position="177"/>
        <end position="317"/>
    </location>
</feature>
<dbReference type="Gene3D" id="3.40.50.360">
    <property type="match status" value="1"/>
</dbReference>
<name>E7RWQ2_9BURK</name>
<proteinExistence type="predicted"/>
<dbReference type="PANTHER" id="PTHR39201">
    <property type="entry name" value="EXPORTED PROTEIN-RELATED"/>
    <property type="match status" value="1"/>
</dbReference>
<accession>E7RWQ2</accession>
<dbReference type="eggNOG" id="COG0716">
    <property type="taxonomic scope" value="Bacteria"/>
</dbReference>
<protein>
    <recommendedName>
        <fullName evidence="4">Flavodoxin-like domain-containing protein</fullName>
    </recommendedName>
</protein>
<dbReference type="Proteomes" id="UP000011021">
    <property type="component" value="Unassembled WGS sequence"/>
</dbReference>
<dbReference type="SUPFAM" id="SSF52218">
    <property type="entry name" value="Flavoproteins"/>
    <property type="match status" value="1"/>
</dbReference>
<dbReference type="GO" id="GO:0010181">
    <property type="term" value="F:FMN binding"/>
    <property type="evidence" value="ECO:0007669"/>
    <property type="project" value="InterPro"/>
</dbReference>
<dbReference type="EMBL" id="AEQP01000004">
    <property type="protein sequence ID" value="EFV95156.1"/>
    <property type="molecule type" value="Genomic_DNA"/>
</dbReference>
<feature type="region of interest" description="Disordered" evidence="3">
    <location>
        <begin position="131"/>
        <end position="169"/>
    </location>
</feature>
<feature type="compositionally biased region" description="Low complexity" evidence="3">
    <location>
        <begin position="133"/>
        <end position="156"/>
    </location>
</feature>
<dbReference type="InterPro" id="IPR008254">
    <property type="entry name" value="Flavodoxin/NO_synth"/>
</dbReference>
<organism evidence="5 6">
    <name type="scientific">Lautropia mirabilis ATCC 51599</name>
    <dbReference type="NCBI Taxonomy" id="887898"/>
    <lineage>
        <taxon>Bacteria</taxon>
        <taxon>Pseudomonadati</taxon>
        <taxon>Pseudomonadota</taxon>
        <taxon>Betaproteobacteria</taxon>
        <taxon>Burkholderiales</taxon>
        <taxon>Burkholderiaceae</taxon>
        <taxon>Lautropia</taxon>
    </lineage>
</organism>
<dbReference type="PANTHER" id="PTHR39201:SF1">
    <property type="entry name" value="FLAVODOXIN-LIKE DOMAIN-CONTAINING PROTEIN"/>
    <property type="match status" value="1"/>
</dbReference>
<evidence type="ECO:0000256" key="1">
    <source>
        <dbReference type="ARBA" id="ARBA00022630"/>
    </source>
</evidence>
<evidence type="ECO:0000313" key="6">
    <source>
        <dbReference type="Proteomes" id="UP000011021"/>
    </source>
</evidence>
<dbReference type="InterPro" id="IPR029039">
    <property type="entry name" value="Flavoprotein-like_sf"/>
</dbReference>
<keyword evidence="1" id="KW-0285">Flavoprotein</keyword>
<dbReference type="RefSeq" id="WP_005673345.1">
    <property type="nucleotide sequence ID" value="NZ_CP146288.1"/>
</dbReference>
<gene>
    <name evidence="5" type="ORF">HMPREF0551_1114</name>
</gene>
<comment type="caution">
    <text evidence="5">The sequence shown here is derived from an EMBL/GenBank/DDBJ whole genome shotgun (WGS) entry which is preliminary data.</text>
</comment>
<keyword evidence="6" id="KW-1185">Reference proteome</keyword>
<dbReference type="HOGENOM" id="CLU_801200_0_0_4"/>
<dbReference type="STRING" id="887898.HMPREF0551_1114"/>
<dbReference type="AlphaFoldDB" id="E7RWQ2"/>
<dbReference type="Pfam" id="PF12682">
    <property type="entry name" value="Flavodoxin_4"/>
    <property type="match status" value="1"/>
</dbReference>
<evidence type="ECO:0000256" key="3">
    <source>
        <dbReference type="SAM" id="MobiDB-lite"/>
    </source>
</evidence>
<evidence type="ECO:0000256" key="2">
    <source>
        <dbReference type="ARBA" id="ARBA00022643"/>
    </source>
</evidence>
<keyword evidence="2" id="KW-0288">FMN</keyword>
<evidence type="ECO:0000313" key="5">
    <source>
        <dbReference type="EMBL" id="EFV95156.1"/>
    </source>
</evidence>
<evidence type="ECO:0000259" key="4">
    <source>
        <dbReference type="Pfam" id="PF12682"/>
    </source>
</evidence>
<sequence length="346" mass="36491">MKEVLTLIGIGPATETVARALGTDRQLVLADLQVASHATSEDSSDDASRPASAAEDLAKILRRAGIKSRSTRVDLSDAESVEALIQYAERLGQPTGAWLLDPAPGAASPIVAIDLAATARTLQQLPPLARNEAAPAQQPSGTQPSQAPAPQADAAPVNPPAPQAASQPLPASVSGQKALIVCFSPSGNTETLAWLIQKYTNADVAELKPLMLYPRDYKNALEQVKLENELNYLPKLGKFEADVASCPLIYLGFPVWDAQLPPPVKTWLSQTDLAGKTIVPFTTHAGPGEGKAFGQISQLCPASTILPGLSLVGNTNNETPQNALRGRRAAEAEQQVQAWLGIPSTR</sequence>
<reference evidence="5 6" key="1">
    <citation type="submission" date="2010-12" db="EMBL/GenBank/DDBJ databases">
        <authorList>
            <person name="Muzny D."/>
            <person name="Qin X."/>
            <person name="Deng J."/>
            <person name="Jiang H."/>
            <person name="Liu Y."/>
            <person name="Qu J."/>
            <person name="Song X.-Z."/>
            <person name="Zhang L."/>
            <person name="Thornton R."/>
            <person name="Coyle M."/>
            <person name="Francisco L."/>
            <person name="Jackson L."/>
            <person name="Javaid M."/>
            <person name="Korchina V."/>
            <person name="Kovar C."/>
            <person name="Mata R."/>
            <person name="Mathew T."/>
            <person name="Ngo R."/>
            <person name="Nguyen L."/>
            <person name="Nguyen N."/>
            <person name="Okwuonu G."/>
            <person name="Ongeri F."/>
            <person name="Pham C."/>
            <person name="Simmons D."/>
            <person name="Wilczek-Boney K."/>
            <person name="Hale W."/>
            <person name="Jakkamsetti A."/>
            <person name="Pham P."/>
            <person name="Ruth R."/>
            <person name="San Lucas F."/>
            <person name="Warren J."/>
            <person name="Zhang J."/>
            <person name="Zhao Z."/>
            <person name="Zhou C."/>
            <person name="Zhu D."/>
            <person name="Lee S."/>
            <person name="Bess C."/>
            <person name="Blankenburg K."/>
            <person name="Forbes L."/>
            <person name="Fu Q."/>
            <person name="Gubbala S."/>
            <person name="Hirani K."/>
            <person name="Jayaseelan J.C."/>
            <person name="Lara F."/>
            <person name="Munidasa M."/>
            <person name="Palculict T."/>
            <person name="Patil S."/>
            <person name="Pu L.-L."/>
            <person name="Saada N."/>
            <person name="Tang L."/>
            <person name="Weissenberger G."/>
            <person name="Zhu Y."/>
            <person name="Hemphill L."/>
            <person name="Shang Y."/>
            <person name="Youmans B."/>
            <person name="Ayvaz T."/>
            <person name="Ross M."/>
            <person name="Santibanez J."/>
            <person name="Aqrawi P."/>
            <person name="Gross S."/>
            <person name="Joshi V."/>
            <person name="Fowler G."/>
            <person name="Nazareth L."/>
            <person name="Reid J."/>
            <person name="Worley K."/>
            <person name="Petrosino J."/>
            <person name="Highlander S."/>
            <person name="Gibbs R."/>
        </authorList>
    </citation>
    <scope>NUCLEOTIDE SEQUENCE [LARGE SCALE GENOMIC DNA]</scope>
    <source>
        <strain evidence="5 6">ATCC 51599</strain>
    </source>
</reference>